<dbReference type="Proteomes" id="UP000005240">
    <property type="component" value="Unassembled WGS sequence"/>
</dbReference>
<dbReference type="EnsemblFungi" id="PTTG_30437-t43_1">
    <property type="protein sequence ID" value="PTTG_30437-t43_1-p1"/>
    <property type="gene ID" value="PTTG_30437"/>
</dbReference>
<evidence type="ECO:0000313" key="1">
    <source>
        <dbReference type="EMBL" id="OAV85554.1"/>
    </source>
</evidence>
<reference evidence="2 3" key="3">
    <citation type="journal article" date="2017" name="G3 (Bethesda)">
        <title>Comparative analysis highlights variable genome content of wheat rusts and divergence of the mating loci.</title>
        <authorList>
            <person name="Cuomo C.A."/>
            <person name="Bakkeren G."/>
            <person name="Khalil H.B."/>
            <person name="Panwar V."/>
            <person name="Joly D."/>
            <person name="Linning R."/>
            <person name="Sakthikumar S."/>
            <person name="Song X."/>
            <person name="Adiconis X."/>
            <person name="Fan L."/>
            <person name="Goldberg J.M."/>
            <person name="Levin J.Z."/>
            <person name="Young S."/>
            <person name="Zeng Q."/>
            <person name="Anikster Y."/>
            <person name="Bruce M."/>
            <person name="Wang M."/>
            <person name="Yin C."/>
            <person name="McCallum B."/>
            <person name="Szabo L.J."/>
            <person name="Hulbert S."/>
            <person name="Chen X."/>
            <person name="Fellers J.P."/>
        </authorList>
    </citation>
    <scope>NUCLEOTIDE SEQUENCE</scope>
    <source>
        <strain evidence="2">isolate 1-1 / race 1 (BBBD)</strain>
        <strain evidence="3">Isolate 1-1 / race 1 (BBBD)</strain>
    </source>
</reference>
<feature type="non-terminal residue" evidence="1">
    <location>
        <position position="81"/>
    </location>
</feature>
<keyword evidence="3" id="KW-1185">Reference proteome</keyword>
<sequence>DVPGTFHLPPLILLSKFSGHQLQKIKLPANAAACGSTLDYAKTDVSDHRAKLLFQRPKTDRLLERGSYGRFPASTVLLCLV</sequence>
<evidence type="ECO:0000313" key="2">
    <source>
        <dbReference type="EnsemblFungi" id="PTTG_30437-t43_1-p1"/>
    </source>
</evidence>
<organism evidence="1">
    <name type="scientific">Puccinia triticina (isolate 1-1 / race 1 (BBBD))</name>
    <name type="common">Brown leaf rust fungus</name>
    <dbReference type="NCBI Taxonomy" id="630390"/>
    <lineage>
        <taxon>Eukaryota</taxon>
        <taxon>Fungi</taxon>
        <taxon>Dikarya</taxon>
        <taxon>Basidiomycota</taxon>
        <taxon>Pucciniomycotina</taxon>
        <taxon>Pucciniomycetes</taxon>
        <taxon>Pucciniales</taxon>
        <taxon>Pucciniaceae</taxon>
        <taxon>Puccinia</taxon>
    </lineage>
</organism>
<accession>A0A180FYR2</accession>
<proteinExistence type="predicted"/>
<reference evidence="2" key="4">
    <citation type="submission" date="2025-05" db="UniProtKB">
        <authorList>
            <consortium name="EnsemblFungi"/>
        </authorList>
    </citation>
    <scope>IDENTIFICATION</scope>
    <source>
        <strain evidence="2">isolate 1-1 / race 1 (BBBD)</strain>
    </source>
</reference>
<reference evidence="1" key="2">
    <citation type="submission" date="2016-05" db="EMBL/GenBank/DDBJ databases">
        <title>Comparative analysis highlights variable genome content of wheat rusts and divergence of the mating loci.</title>
        <authorList>
            <person name="Cuomo C.A."/>
            <person name="Bakkeren G."/>
            <person name="Szabo L."/>
            <person name="Khalil H."/>
            <person name="Joly D."/>
            <person name="Goldberg J."/>
            <person name="Young S."/>
            <person name="Zeng Q."/>
            <person name="Fellers J."/>
        </authorList>
    </citation>
    <scope>NUCLEOTIDE SEQUENCE [LARGE SCALE GENOMIC DNA]</scope>
    <source>
        <strain evidence="1">1-1 BBBD Race 1</strain>
    </source>
</reference>
<dbReference type="AlphaFoldDB" id="A0A180FYR2"/>
<feature type="non-terminal residue" evidence="1">
    <location>
        <position position="1"/>
    </location>
</feature>
<gene>
    <name evidence="1" type="ORF">PTTG_30437</name>
</gene>
<protein>
    <submittedName>
        <fullName evidence="1 2">Uncharacterized protein</fullName>
    </submittedName>
</protein>
<dbReference type="VEuPathDB" id="FungiDB:PTTG_30437"/>
<dbReference type="EMBL" id="ADAS02003631">
    <property type="protein sequence ID" value="OAV85554.1"/>
    <property type="molecule type" value="Genomic_DNA"/>
</dbReference>
<name>A0A180FYR2_PUCT1</name>
<evidence type="ECO:0000313" key="3">
    <source>
        <dbReference type="Proteomes" id="UP000005240"/>
    </source>
</evidence>
<reference evidence="1" key="1">
    <citation type="submission" date="2009-11" db="EMBL/GenBank/DDBJ databases">
        <authorList>
            <consortium name="The Broad Institute Genome Sequencing Platform"/>
            <person name="Ward D."/>
            <person name="Feldgarden M."/>
            <person name="Earl A."/>
            <person name="Young S.K."/>
            <person name="Zeng Q."/>
            <person name="Koehrsen M."/>
            <person name="Alvarado L."/>
            <person name="Berlin A."/>
            <person name="Bochicchio J."/>
            <person name="Borenstein D."/>
            <person name="Chapman S.B."/>
            <person name="Chen Z."/>
            <person name="Engels R."/>
            <person name="Freedman E."/>
            <person name="Gellesch M."/>
            <person name="Goldberg J."/>
            <person name="Griggs A."/>
            <person name="Gujja S."/>
            <person name="Heilman E."/>
            <person name="Heiman D."/>
            <person name="Hepburn T."/>
            <person name="Howarth C."/>
            <person name="Jen D."/>
            <person name="Larson L."/>
            <person name="Lewis B."/>
            <person name="Mehta T."/>
            <person name="Park D."/>
            <person name="Pearson M."/>
            <person name="Roberts A."/>
            <person name="Saif S."/>
            <person name="Shea T."/>
            <person name="Shenoy N."/>
            <person name="Sisk P."/>
            <person name="Stolte C."/>
            <person name="Sykes S."/>
            <person name="Thomson T."/>
            <person name="Walk T."/>
            <person name="White J."/>
            <person name="Yandava C."/>
            <person name="Izard J."/>
            <person name="Baranova O.V."/>
            <person name="Blanton J.M."/>
            <person name="Tanner A.C."/>
            <person name="Dewhirst F.E."/>
            <person name="Haas B."/>
            <person name="Nusbaum C."/>
            <person name="Birren B."/>
        </authorList>
    </citation>
    <scope>NUCLEOTIDE SEQUENCE [LARGE SCALE GENOMIC DNA]</scope>
    <source>
        <strain evidence="1">1-1 BBBD Race 1</strain>
    </source>
</reference>